<comment type="caution">
    <text evidence="1">The sequence shown here is derived from an EMBL/GenBank/DDBJ whole genome shotgun (WGS) entry which is preliminary data.</text>
</comment>
<protein>
    <submittedName>
        <fullName evidence="1">Uncharacterized protein</fullName>
    </submittedName>
</protein>
<name>A0A5B0MJI8_PUCGR</name>
<organism evidence="1 2">
    <name type="scientific">Puccinia graminis f. sp. tritici</name>
    <dbReference type="NCBI Taxonomy" id="56615"/>
    <lineage>
        <taxon>Eukaryota</taxon>
        <taxon>Fungi</taxon>
        <taxon>Dikarya</taxon>
        <taxon>Basidiomycota</taxon>
        <taxon>Pucciniomycotina</taxon>
        <taxon>Pucciniomycetes</taxon>
        <taxon>Pucciniales</taxon>
        <taxon>Pucciniaceae</taxon>
        <taxon>Puccinia</taxon>
    </lineage>
</organism>
<dbReference type="AlphaFoldDB" id="A0A5B0MJI8"/>
<accession>A0A5B0MJI8</accession>
<reference evidence="1 2" key="1">
    <citation type="submission" date="2019-05" db="EMBL/GenBank/DDBJ databases">
        <title>Emergence of the Ug99 lineage of the wheat stem rust pathogen through somatic hybridization.</title>
        <authorList>
            <person name="Li F."/>
            <person name="Upadhyaya N.M."/>
            <person name="Sperschneider J."/>
            <person name="Matny O."/>
            <person name="Nguyen-Phuc H."/>
            <person name="Mago R."/>
            <person name="Raley C."/>
            <person name="Miller M.E."/>
            <person name="Silverstein K.A.T."/>
            <person name="Henningsen E."/>
            <person name="Hirsch C.D."/>
            <person name="Visser B."/>
            <person name="Pretorius Z.A."/>
            <person name="Steffenson B.J."/>
            <person name="Schwessinger B."/>
            <person name="Dodds P.N."/>
            <person name="Figueroa M."/>
        </authorList>
    </citation>
    <scope>NUCLEOTIDE SEQUENCE [LARGE SCALE GENOMIC DNA]</scope>
    <source>
        <strain evidence="1">21-0</strain>
    </source>
</reference>
<dbReference type="EMBL" id="VSWC01000145">
    <property type="protein sequence ID" value="KAA1076428.1"/>
    <property type="molecule type" value="Genomic_DNA"/>
</dbReference>
<gene>
    <name evidence="1" type="ORF">PGT21_006903</name>
</gene>
<keyword evidence="2" id="KW-1185">Reference proteome</keyword>
<proteinExistence type="predicted"/>
<evidence type="ECO:0000313" key="1">
    <source>
        <dbReference type="EMBL" id="KAA1076428.1"/>
    </source>
</evidence>
<evidence type="ECO:0000313" key="2">
    <source>
        <dbReference type="Proteomes" id="UP000324748"/>
    </source>
</evidence>
<dbReference type="Proteomes" id="UP000324748">
    <property type="component" value="Unassembled WGS sequence"/>
</dbReference>
<sequence length="65" mass="7410">MNIQNDCLDRSKFLFLTFKLEARESNFEQPTSFLRPTPSNTSEPLINFQTTSQIASPDSETQPSI</sequence>